<keyword evidence="4" id="KW-1185">Reference proteome</keyword>
<dbReference type="Proteomes" id="UP000035642">
    <property type="component" value="Unassembled WGS sequence"/>
</dbReference>
<keyword evidence="2" id="KW-0472">Membrane</keyword>
<feature type="region of interest" description="Disordered" evidence="1">
    <location>
        <begin position="115"/>
        <end position="155"/>
    </location>
</feature>
<accession>A0A0K0DL21</accession>
<feature type="transmembrane region" description="Helical" evidence="2">
    <location>
        <begin position="78"/>
        <end position="102"/>
    </location>
</feature>
<reference evidence="5" key="2">
    <citation type="submission" date="2017-02" db="UniProtKB">
        <authorList>
            <consortium name="WormBaseParasite"/>
        </authorList>
    </citation>
    <scope>IDENTIFICATION</scope>
</reference>
<evidence type="ECO:0000259" key="3">
    <source>
        <dbReference type="Pfam" id="PF15378"/>
    </source>
</evidence>
<feature type="region of interest" description="Disordered" evidence="1">
    <location>
        <begin position="1"/>
        <end position="39"/>
    </location>
</feature>
<evidence type="ECO:0000256" key="2">
    <source>
        <dbReference type="SAM" id="Phobius"/>
    </source>
</evidence>
<evidence type="ECO:0000313" key="4">
    <source>
        <dbReference type="Proteomes" id="UP000035642"/>
    </source>
</evidence>
<evidence type="ECO:0000313" key="5">
    <source>
        <dbReference type="WBParaSite" id="ACAC_0001225501-mRNA-1"/>
    </source>
</evidence>
<name>A0A0K0DL21_ANGCA</name>
<proteinExistence type="predicted"/>
<keyword evidence="2" id="KW-0812">Transmembrane</keyword>
<feature type="compositionally biased region" description="Polar residues" evidence="1">
    <location>
        <begin position="25"/>
        <end position="39"/>
    </location>
</feature>
<organism evidence="4 5">
    <name type="scientific">Angiostrongylus cantonensis</name>
    <name type="common">Rat lungworm</name>
    <dbReference type="NCBI Taxonomy" id="6313"/>
    <lineage>
        <taxon>Eukaryota</taxon>
        <taxon>Metazoa</taxon>
        <taxon>Ecdysozoa</taxon>
        <taxon>Nematoda</taxon>
        <taxon>Chromadorea</taxon>
        <taxon>Rhabditida</taxon>
        <taxon>Rhabditina</taxon>
        <taxon>Rhabditomorpha</taxon>
        <taxon>Strongyloidea</taxon>
        <taxon>Metastrongylidae</taxon>
        <taxon>Angiostrongylus</taxon>
    </lineage>
</organism>
<dbReference type="InterPro" id="IPR027953">
    <property type="entry name" value="DUF4605"/>
</dbReference>
<dbReference type="AlphaFoldDB" id="A0A0K0DL21"/>
<evidence type="ECO:0000256" key="1">
    <source>
        <dbReference type="SAM" id="MobiDB-lite"/>
    </source>
</evidence>
<sequence>MVRILSNGEVVSEDDPRGRQRPNPGRSTPGPNRAQNTQNQADVVDNLTSIWNTGNDRLRQMGLQTIHVGSFRVDPLHLVAAVLGFLLSGPMMLAVIVAIILVSQTRSDNAVSVQQSSLGGSERGHYSLSQRGGLQRNGRAEEFGPFLGTGKRLGN</sequence>
<dbReference type="Pfam" id="PF15378">
    <property type="entry name" value="DUF4605"/>
    <property type="match status" value="1"/>
</dbReference>
<protein>
    <submittedName>
        <fullName evidence="5">DUF4605 domain-containing protein</fullName>
    </submittedName>
</protein>
<dbReference type="STRING" id="6313.A0A0K0DL21"/>
<feature type="domain" description="DUF4605" evidence="3">
    <location>
        <begin position="51"/>
        <end position="105"/>
    </location>
</feature>
<reference evidence="4" key="1">
    <citation type="submission" date="2012-09" db="EMBL/GenBank/DDBJ databases">
        <authorList>
            <person name="Martin A.A."/>
        </authorList>
    </citation>
    <scope>NUCLEOTIDE SEQUENCE</scope>
</reference>
<keyword evidence="2" id="KW-1133">Transmembrane helix</keyword>
<dbReference type="WBParaSite" id="ACAC_0001225501-mRNA-1">
    <property type="protein sequence ID" value="ACAC_0001225501-mRNA-1"/>
    <property type="gene ID" value="ACAC_0001225501"/>
</dbReference>